<dbReference type="InterPro" id="IPR015257">
    <property type="entry name" value="Maf1"/>
</dbReference>
<protein>
    <recommendedName>
        <fullName evidence="3">Repressor of RNA polymerase III transcription</fullName>
    </recommendedName>
</protein>
<evidence type="ECO:0000313" key="1">
    <source>
        <dbReference type="EMBL" id="KAF6153443.1"/>
    </source>
</evidence>
<accession>A0A7J7MEW0</accession>
<dbReference type="GO" id="GO:0005634">
    <property type="term" value="C:nucleus"/>
    <property type="evidence" value="ECO:0007669"/>
    <property type="project" value="TreeGrafter"/>
</dbReference>
<dbReference type="AlphaFoldDB" id="A0A7J7MEW0"/>
<evidence type="ECO:0008006" key="3">
    <source>
        <dbReference type="Google" id="ProtNLM"/>
    </source>
</evidence>
<reference evidence="1 2" key="1">
    <citation type="journal article" date="2020" name="IScience">
        <title>Genome Sequencing of the Endangered Kingdonia uniflora (Circaeasteraceae, Ranunculales) Reveals Potential Mechanisms of Evolutionary Specialization.</title>
        <authorList>
            <person name="Sun Y."/>
            <person name="Deng T."/>
            <person name="Zhang A."/>
            <person name="Moore M.J."/>
            <person name="Landis J.B."/>
            <person name="Lin N."/>
            <person name="Zhang H."/>
            <person name="Zhang X."/>
            <person name="Huang J."/>
            <person name="Zhang X."/>
            <person name="Sun H."/>
            <person name="Wang H."/>
        </authorList>
    </citation>
    <scope>NUCLEOTIDE SEQUENCE [LARGE SCALE GENOMIC DNA]</scope>
    <source>
        <strain evidence="1">TB1705</strain>
        <tissue evidence="1">Leaf</tissue>
    </source>
</reference>
<dbReference type="GO" id="GO:0000994">
    <property type="term" value="F:RNA polymerase III core binding"/>
    <property type="evidence" value="ECO:0007669"/>
    <property type="project" value="TreeGrafter"/>
</dbReference>
<dbReference type="GO" id="GO:0016480">
    <property type="term" value="P:negative regulation of transcription by RNA polymerase III"/>
    <property type="evidence" value="ECO:0007669"/>
    <property type="project" value="InterPro"/>
</dbReference>
<evidence type="ECO:0000313" key="2">
    <source>
        <dbReference type="Proteomes" id="UP000541444"/>
    </source>
</evidence>
<dbReference type="PANTHER" id="PTHR22504:SF0">
    <property type="entry name" value="REPRESSOR OF RNA POLYMERASE III TRANSCRIPTION MAF1 HOMOLOG"/>
    <property type="match status" value="1"/>
</dbReference>
<dbReference type="Proteomes" id="UP000541444">
    <property type="component" value="Unassembled WGS sequence"/>
</dbReference>
<dbReference type="PANTHER" id="PTHR22504">
    <property type="entry name" value="REPRESSOR OF RNA POLYMERASE III TRANSCRIPTION MAF1"/>
    <property type="match status" value="1"/>
</dbReference>
<keyword evidence="2" id="KW-1185">Reference proteome</keyword>
<dbReference type="Gene3D" id="3.40.1000.50">
    <property type="entry name" value="Repressor of RNA polymerase III transcription Maf1"/>
    <property type="match status" value="1"/>
</dbReference>
<dbReference type="InterPro" id="IPR038564">
    <property type="entry name" value="Maf1_sf"/>
</dbReference>
<organism evidence="1 2">
    <name type="scientific">Kingdonia uniflora</name>
    <dbReference type="NCBI Taxonomy" id="39325"/>
    <lineage>
        <taxon>Eukaryota</taxon>
        <taxon>Viridiplantae</taxon>
        <taxon>Streptophyta</taxon>
        <taxon>Embryophyta</taxon>
        <taxon>Tracheophyta</taxon>
        <taxon>Spermatophyta</taxon>
        <taxon>Magnoliopsida</taxon>
        <taxon>Ranunculales</taxon>
        <taxon>Circaeasteraceae</taxon>
        <taxon>Kingdonia</taxon>
    </lineage>
</organism>
<dbReference type="OrthoDB" id="277029at2759"/>
<name>A0A7J7MEW0_9MAGN</name>
<gene>
    <name evidence="1" type="ORF">GIB67_003633</name>
</gene>
<sequence length="198" mass="22998">MKFLEYSPFDKINEFLSDLSLGESIIHATLEAYSCKHSGTDRKLSLSFEHQILDCLGKSSPPDFFLASRASAVQAHHFFREELWEDFRQIFDTYMFEAVKEWSEANEGSSLLENLYKALDEVVKLGECEIYSYNPDSDGDPFLERGAIWSFNLFFYNRKLKRVVSFRCCCLSNLAADGFLANEIYDDEEEDIFNNMEM</sequence>
<dbReference type="EMBL" id="JACGCM010001564">
    <property type="protein sequence ID" value="KAF6153443.1"/>
    <property type="molecule type" value="Genomic_DNA"/>
</dbReference>
<dbReference type="PIRSF" id="PIRSF037240">
    <property type="entry name" value="RNA_polIII_Trep_MAF1"/>
    <property type="match status" value="1"/>
</dbReference>
<comment type="caution">
    <text evidence="1">The sequence shown here is derived from an EMBL/GenBank/DDBJ whole genome shotgun (WGS) entry which is preliminary data.</text>
</comment>
<proteinExistence type="predicted"/>
<dbReference type="Pfam" id="PF09174">
    <property type="entry name" value="Maf1"/>
    <property type="match status" value="1"/>
</dbReference>